<dbReference type="InterPro" id="IPR003265">
    <property type="entry name" value="HhH-GPD_domain"/>
</dbReference>
<keyword evidence="7" id="KW-0511">Multifunctional enzyme</keyword>
<dbReference type="GO" id="GO:0008534">
    <property type="term" value="F:oxidized purine nucleobase lesion DNA N-glycosylase activity"/>
    <property type="evidence" value="ECO:0007669"/>
    <property type="project" value="InterPro"/>
</dbReference>
<evidence type="ECO:0000256" key="6">
    <source>
        <dbReference type="ARBA" id="ARBA00023239"/>
    </source>
</evidence>
<dbReference type="AlphaFoldDB" id="A0A6N8HYP8"/>
<evidence type="ECO:0000256" key="7">
    <source>
        <dbReference type="ARBA" id="ARBA00023268"/>
    </source>
</evidence>
<dbReference type="InterPro" id="IPR012904">
    <property type="entry name" value="OGG_N"/>
</dbReference>
<name>A0A6N8HYP8_9FIRM</name>
<keyword evidence="12" id="KW-1185">Reference proteome</keyword>
<dbReference type="PANTHER" id="PTHR10242">
    <property type="entry name" value="8-OXOGUANINE DNA GLYCOSYLASE"/>
    <property type="match status" value="1"/>
</dbReference>
<keyword evidence="5" id="KW-0234">DNA repair</keyword>
<dbReference type="GO" id="GO:0140078">
    <property type="term" value="F:class I DNA-(apurinic or apyrimidinic site) endonuclease activity"/>
    <property type="evidence" value="ECO:0007669"/>
    <property type="project" value="UniProtKB-EC"/>
</dbReference>
<dbReference type="Gene3D" id="1.10.1670.10">
    <property type="entry name" value="Helix-hairpin-Helix base-excision DNA repair enzymes (C-terminal)"/>
    <property type="match status" value="1"/>
</dbReference>
<dbReference type="Gene3D" id="3.30.310.260">
    <property type="match status" value="1"/>
</dbReference>
<evidence type="ECO:0000313" key="12">
    <source>
        <dbReference type="Proteomes" id="UP000469440"/>
    </source>
</evidence>
<accession>A0A6N8HYP8</accession>
<dbReference type="EMBL" id="VWXL01000052">
    <property type="protein sequence ID" value="MVB10971.1"/>
    <property type="molecule type" value="Genomic_DNA"/>
</dbReference>
<evidence type="ECO:0000313" key="11">
    <source>
        <dbReference type="EMBL" id="MVB10971.1"/>
    </source>
</evidence>
<comment type="caution">
    <text evidence="11">The sequence shown here is derived from an EMBL/GenBank/DDBJ whole genome shotgun (WGS) entry which is preliminary data.</text>
</comment>
<comment type="similarity">
    <text evidence="1">Belongs to the type-1 OGG1 family.</text>
</comment>
<keyword evidence="8" id="KW-0326">Glycosidase</keyword>
<evidence type="ECO:0000256" key="4">
    <source>
        <dbReference type="ARBA" id="ARBA00022801"/>
    </source>
</evidence>
<evidence type="ECO:0000256" key="8">
    <source>
        <dbReference type="ARBA" id="ARBA00023295"/>
    </source>
</evidence>
<feature type="domain" description="HhH-GPD" evidence="10">
    <location>
        <begin position="101"/>
        <end position="249"/>
    </location>
</feature>
<dbReference type="CDD" id="cd00056">
    <property type="entry name" value="ENDO3c"/>
    <property type="match status" value="1"/>
</dbReference>
<dbReference type="GO" id="GO:0006284">
    <property type="term" value="P:base-excision repair"/>
    <property type="evidence" value="ECO:0007669"/>
    <property type="project" value="InterPro"/>
</dbReference>
<dbReference type="SUPFAM" id="SSF48150">
    <property type="entry name" value="DNA-glycosylase"/>
    <property type="match status" value="1"/>
</dbReference>
<dbReference type="RefSeq" id="WP_156990343.1">
    <property type="nucleotide sequence ID" value="NZ_VWXL01000052.1"/>
</dbReference>
<keyword evidence="4" id="KW-0378">Hydrolase</keyword>
<reference evidence="11 12" key="1">
    <citation type="submission" date="2019-09" db="EMBL/GenBank/DDBJ databases">
        <title>Genome sequence of Clostridium sp. EA1.</title>
        <authorList>
            <person name="Poehlein A."/>
            <person name="Bengelsdorf F.R."/>
            <person name="Daniel R."/>
        </authorList>
    </citation>
    <scope>NUCLEOTIDE SEQUENCE [LARGE SCALE GENOMIC DNA]</scope>
    <source>
        <strain evidence="11 12">EA1</strain>
    </source>
</reference>
<proteinExistence type="inferred from homology"/>
<evidence type="ECO:0000256" key="5">
    <source>
        <dbReference type="ARBA" id="ARBA00023204"/>
    </source>
</evidence>
<gene>
    <name evidence="11" type="ORF">CAFE_16730</name>
</gene>
<sequence>MNLDTLGQTVDCGQCFRWERLPDGSWSGAAGSRCVQVTGENLSGVLSDAFWADYFDMGRDYEAIRERFCALDPILGQAARYAPDLRILNQDPWEALCSFLLSQCNNIKRIKGLVSRLCKTYGESNGACASFPRPEALAVLSEQDLRALGCGYRAGYLVGTARRVAEGALDFDLLRRLPLEEAKRELTALPGVGPKVADCALLYGLHRLEAFPMDVWMKRAMKVLFPGRKPEDFGEYAGVAQQYIFHYSRNHPELF</sequence>
<dbReference type="PANTHER" id="PTHR10242:SF2">
    <property type="entry name" value="N-GLYCOSYLASE_DNA LYASE"/>
    <property type="match status" value="1"/>
</dbReference>
<keyword evidence="3" id="KW-0227">DNA damage</keyword>
<dbReference type="InterPro" id="IPR023170">
    <property type="entry name" value="HhH_base_excis_C"/>
</dbReference>
<dbReference type="InterPro" id="IPR011257">
    <property type="entry name" value="DNA_glycosylase"/>
</dbReference>
<dbReference type="GO" id="GO:0006289">
    <property type="term" value="P:nucleotide-excision repair"/>
    <property type="evidence" value="ECO:0007669"/>
    <property type="project" value="InterPro"/>
</dbReference>
<dbReference type="SUPFAM" id="SSF55945">
    <property type="entry name" value="TATA-box binding protein-like"/>
    <property type="match status" value="1"/>
</dbReference>
<evidence type="ECO:0000256" key="2">
    <source>
        <dbReference type="ARBA" id="ARBA00012720"/>
    </source>
</evidence>
<protein>
    <recommendedName>
        <fullName evidence="2">DNA-(apurinic or apyrimidinic site) lyase</fullName>
        <ecNumber evidence="2">4.2.99.18</ecNumber>
    </recommendedName>
</protein>
<evidence type="ECO:0000256" key="3">
    <source>
        <dbReference type="ARBA" id="ARBA00022763"/>
    </source>
</evidence>
<dbReference type="Proteomes" id="UP000469440">
    <property type="component" value="Unassembled WGS sequence"/>
</dbReference>
<evidence type="ECO:0000259" key="10">
    <source>
        <dbReference type="SMART" id="SM00478"/>
    </source>
</evidence>
<comment type="catalytic activity">
    <reaction evidence="9">
        <text>2'-deoxyribonucleotide-(2'-deoxyribose 5'-phosphate)-2'-deoxyribonucleotide-DNA = a 3'-end 2'-deoxyribonucleotide-(2,3-dehydro-2,3-deoxyribose 5'-phosphate)-DNA + a 5'-end 5'-phospho-2'-deoxyribonucleoside-DNA + H(+)</text>
        <dbReference type="Rhea" id="RHEA:66592"/>
        <dbReference type="Rhea" id="RHEA-COMP:13180"/>
        <dbReference type="Rhea" id="RHEA-COMP:16897"/>
        <dbReference type="Rhea" id="RHEA-COMP:17067"/>
        <dbReference type="ChEBI" id="CHEBI:15378"/>
        <dbReference type="ChEBI" id="CHEBI:136412"/>
        <dbReference type="ChEBI" id="CHEBI:157695"/>
        <dbReference type="ChEBI" id="CHEBI:167181"/>
        <dbReference type="EC" id="4.2.99.18"/>
    </reaction>
</comment>
<evidence type="ECO:0000256" key="9">
    <source>
        <dbReference type="ARBA" id="ARBA00044632"/>
    </source>
</evidence>
<dbReference type="GO" id="GO:0003684">
    <property type="term" value="F:damaged DNA binding"/>
    <property type="evidence" value="ECO:0007669"/>
    <property type="project" value="InterPro"/>
</dbReference>
<dbReference type="InterPro" id="IPR052054">
    <property type="entry name" value="Oxidative_DNA_repair_enzyme"/>
</dbReference>
<dbReference type="Gene3D" id="1.10.340.30">
    <property type="entry name" value="Hypothetical protein, domain 2"/>
    <property type="match status" value="1"/>
</dbReference>
<dbReference type="OrthoDB" id="9798522at2"/>
<dbReference type="Pfam" id="PF00730">
    <property type="entry name" value="HhH-GPD"/>
    <property type="match status" value="1"/>
</dbReference>
<dbReference type="EC" id="4.2.99.18" evidence="2"/>
<keyword evidence="6" id="KW-0456">Lyase</keyword>
<organism evidence="11 12">
    <name type="scientific">Caproicibacter fermentans</name>
    <dbReference type="NCBI Taxonomy" id="2576756"/>
    <lineage>
        <taxon>Bacteria</taxon>
        <taxon>Bacillati</taxon>
        <taxon>Bacillota</taxon>
        <taxon>Clostridia</taxon>
        <taxon>Eubacteriales</taxon>
        <taxon>Acutalibacteraceae</taxon>
        <taxon>Caproicibacter</taxon>
    </lineage>
</organism>
<evidence type="ECO:0000256" key="1">
    <source>
        <dbReference type="ARBA" id="ARBA00010679"/>
    </source>
</evidence>
<dbReference type="Pfam" id="PF07934">
    <property type="entry name" value="OGG_N"/>
    <property type="match status" value="1"/>
</dbReference>
<dbReference type="SMART" id="SM00478">
    <property type="entry name" value="ENDO3c"/>
    <property type="match status" value="1"/>
</dbReference>